<dbReference type="PANTHER" id="PTHR30600">
    <property type="entry name" value="CYTOCHROME C PEROXIDASE-RELATED"/>
    <property type="match status" value="1"/>
</dbReference>
<evidence type="ECO:0000256" key="3">
    <source>
        <dbReference type="ARBA" id="ARBA00022723"/>
    </source>
</evidence>
<feature type="domain" description="Cytochrome c" evidence="9">
    <location>
        <begin position="212"/>
        <end position="377"/>
    </location>
</feature>
<evidence type="ECO:0000256" key="8">
    <source>
        <dbReference type="SAM" id="SignalP"/>
    </source>
</evidence>
<dbReference type="GO" id="GO:0004130">
    <property type="term" value="F:cytochrome-c peroxidase activity"/>
    <property type="evidence" value="ECO:0007669"/>
    <property type="project" value="TreeGrafter"/>
</dbReference>
<evidence type="ECO:0000313" key="11">
    <source>
        <dbReference type="Proteomes" id="UP000295537"/>
    </source>
</evidence>
<evidence type="ECO:0000313" key="10">
    <source>
        <dbReference type="EMBL" id="TCP18932.1"/>
    </source>
</evidence>
<evidence type="ECO:0000256" key="7">
    <source>
        <dbReference type="PROSITE-ProRule" id="PRU00433"/>
    </source>
</evidence>
<dbReference type="InterPro" id="IPR036909">
    <property type="entry name" value="Cyt_c-like_dom_sf"/>
</dbReference>
<dbReference type="Proteomes" id="UP000295537">
    <property type="component" value="Unassembled WGS sequence"/>
</dbReference>
<evidence type="ECO:0000256" key="5">
    <source>
        <dbReference type="ARBA" id="ARBA00023002"/>
    </source>
</evidence>
<organism evidence="10 11">
    <name type="scientific">Nicoletella semolina</name>
    <dbReference type="NCBI Taxonomy" id="271160"/>
    <lineage>
        <taxon>Bacteria</taxon>
        <taxon>Pseudomonadati</taxon>
        <taxon>Pseudomonadota</taxon>
        <taxon>Gammaproteobacteria</taxon>
        <taxon>Pasteurellales</taxon>
        <taxon>Pasteurellaceae</taxon>
        <taxon>Nicoletella</taxon>
    </lineage>
</organism>
<gene>
    <name evidence="10" type="ORF">EV693_101199</name>
</gene>
<comment type="caution">
    <text evidence="10">The sequence shown here is derived from an EMBL/GenBank/DDBJ whole genome shotgun (WGS) entry which is preliminary data.</text>
</comment>
<dbReference type="Gene3D" id="1.10.760.10">
    <property type="entry name" value="Cytochrome c-like domain"/>
    <property type="match status" value="2"/>
</dbReference>
<evidence type="ECO:0000256" key="6">
    <source>
        <dbReference type="ARBA" id="ARBA00023004"/>
    </source>
</evidence>
<dbReference type="SUPFAM" id="SSF46626">
    <property type="entry name" value="Cytochrome c"/>
    <property type="match status" value="2"/>
</dbReference>
<evidence type="ECO:0000256" key="1">
    <source>
        <dbReference type="ARBA" id="ARBA00004196"/>
    </source>
</evidence>
<reference evidence="10 11" key="1">
    <citation type="submission" date="2019-03" db="EMBL/GenBank/DDBJ databases">
        <title>Genomic Encyclopedia of Type Strains, Phase IV (KMG-IV): sequencing the most valuable type-strain genomes for metagenomic binning, comparative biology and taxonomic classification.</title>
        <authorList>
            <person name="Goeker M."/>
        </authorList>
    </citation>
    <scope>NUCLEOTIDE SEQUENCE [LARGE SCALE GENOMIC DNA]</scope>
    <source>
        <strain evidence="10 11">DSM 16380</strain>
    </source>
</reference>
<dbReference type="PANTHER" id="PTHR30600:SF10">
    <property type="entry name" value="BLL6722 PROTEIN"/>
    <property type="match status" value="1"/>
</dbReference>
<dbReference type="GO" id="GO:0009055">
    <property type="term" value="F:electron transfer activity"/>
    <property type="evidence" value="ECO:0007669"/>
    <property type="project" value="InterPro"/>
</dbReference>
<accession>A0A4R2ND13</accession>
<dbReference type="Pfam" id="PF03150">
    <property type="entry name" value="CCP_MauG"/>
    <property type="match status" value="1"/>
</dbReference>
<keyword evidence="10" id="KW-0575">Peroxidase</keyword>
<evidence type="ECO:0000256" key="4">
    <source>
        <dbReference type="ARBA" id="ARBA00022729"/>
    </source>
</evidence>
<dbReference type="GO" id="GO:0046872">
    <property type="term" value="F:metal ion binding"/>
    <property type="evidence" value="ECO:0007669"/>
    <property type="project" value="UniProtKB-KW"/>
</dbReference>
<evidence type="ECO:0000256" key="2">
    <source>
        <dbReference type="ARBA" id="ARBA00022617"/>
    </source>
</evidence>
<dbReference type="InterPro" id="IPR009056">
    <property type="entry name" value="Cyt_c-like_dom"/>
</dbReference>
<proteinExistence type="predicted"/>
<dbReference type="EMBL" id="SLXJ01000001">
    <property type="protein sequence ID" value="TCP18932.1"/>
    <property type="molecule type" value="Genomic_DNA"/>
</dbReference>
<keyword evidence="6 7" id="KW-0408">Iron</keyword>
<dbReference type="GO" id="GO:0020037">
    <property type="term" value="F:heme binding"/>
    <property type="evidence" value="ECO:0007669"/>
    <property type="project" value="InterPro"/>
</dbReference>
<evidence type="ECO:0000259" key="9">
    <source>
        <dbReference type="PROSITE" id="PS51007"/>
    </source>
</evidence>
<keyword evidence="3 7" id="KW-0479">Metal-binding</keyword>
<dbReference type="GO" id="GO:0030313">
    <property type="term" value="C:cell envelope"/>
    <property type="evidence" value="ECO:0007669"/>
    <property type="project" value="UniProtKB-SubCell"/>
</dbReference>
<keyword evidence="2 7" id="KW-0349">Heme</keyword>
<protein>
    <submittedName>
        <fullName evidence="10">Cytochrome c peroxidase</fullName>
    </submittedName>
</protein>
<keyword evidence="5" id="KW-0560">Oxidoreductase</keyword>
<dbReference type="RefSeq" id="WP_132500530.1">
    <property type="nucleotide sequence ID" value="NZ_LVXA01000001.1"/>
</dbReference>
<comment type="subcellular location">
    <subcellularLocation>
        <location evidence="1">Cell envelope</location>
    </subcellularLocation>
</comment>
<feature type="domain" description="Cytochrome c" evidence="9">
    <location>
        <begin position="32"/>
        <end position="180"/>
    </location>
</feature>
<keyword evidence="4 8" id="KW-0732">Signal</keyword>
<sequence>MKKLVILLINILSFSTHALEKEPRTMPPKGIDKALLGQILFFDNQLSFHGTQNCASCHSPDHAFIDIRENSANKMVSQGDDPHLFGNRNSPTMLYAKFSPDFHFDPKSQQYIGGQFWDGRAKNLQEQAGKPPLDPLEMGMPDKLTLAKRLWQTPMYASLFTQHYGKSVWQDVESVYTAMEDALAVFQQQKRLLSPFDSNYDKALKGEYTFTPLEAQGKALFFDRNKTNCTTCHQLHSDDNNHPQETFSNYHYYNIGTPKNMALIAHNQLADDFVDLGLFHNPVVNHDVAQKGKFKVPTLRNVAVTAPYMHNGVFKELRTVLLYLDSFNNPQRNYNPETNQPWIAPEYTATIAHDKLTGNPLSDQEIDALEAFLKTLTDKRYQPLLKP</sequence>
<keyword evidence="11" id="KW-1185">Reference proteome</keyword>
<dbReference type="InterPro" id="IPR051395">
    <property type="entry name" value="Cytochrome_c_Peroxidase/MauG"/>
</dbReference>
<name>A0A4R2ND13_9PAST</name>
<feature type="chain" id="PRO_5020839743" evidence="8">
    <location>
        <begin position="19"/>
        <end position="387"/>
    </location>
</feature>
<dbReference type="AlphaFoldDB" id="A0A4R2ND13"/>
<dbReference type="PROSITE" id="PS51007">
    <property type="entry name" value="CYTC"/>
    <property type="match status" value="2"/>
</dbReference>
<dbReference type="InterPro" id="IPR004852">
    <property type="entry name" value="Di-haem_cyt_c_peroxidsae"/>
</dbReference>
<feature type="signal peptide" evidence="8">
    <location>
        <begin position="1"/>
        <end position="18"/>
    </location>
</feature>
<dbReference type="OrthoDB" id="9805202at2"/>